<dbReference type="EMBL" id="MU006223">
    <property type="protein sequence ID" value="KAF2827843.1"/>
    <property type="molecule type" value="Genomic_DNA"/>
</dbReference>
<gene>
    <name evidence="1" type="ORF">CC86DRAFT_369069</name>
</gene>
<dbReference type="InterPro" id="IPR052895">
    <property type="entry name" value="HetReg/Transcr_Mod"/>
</dbReference>
<evidence type="ECO:0008006" key="3">
    <source>
        <dbReference type="Google" id="ProtNLM"/>
    </source>
</evidence>
<organism evidence="1 2">
    <name type="scientific">Ophiobolus disseminans</name>
    <dbReference type="NCBI Taxonomy" id="1469910"/>
    <lineage>
        <taxon>Eukaryota</taxon>
        <taxon>Fungi</taxon>
        <taxon>Dikarya</taxon>
        <taxon>Ascomycota</taxon>
        <taxon>Pezizomycotina</taxon>
        <taxon>Dothideomycetes</taxon>
        <taxon>Pleosporomycetidae</taxon>
        <taxon>Pleosporales</taxon>
        <taxon>Pleosporineae</taxon>
        <taxon>Phaeosphaeriaceae</taxon>
        <taxon>Ophiobolus</taxon>
    </lineage>
</organism>
<evidence type="ECO:0000313" key="2">
    <source>
        <dbReference type="Proteomes" id="UP000799424"/>
    </source>
</evidence>
<dbReference type="PANTHER" id="PTHR24148:SF82">
    <property type="entry name" value="HETEROKARYON INCOMPATIBILITY DOMAIN-CONTAINING PROTEIN"/>
    <property type="match status" value="1"/>
</dbReference>
<protein>
    <recommendedName>
        <fullName evidence="3">Heterokaryon incompatibility domain-containing protein</fullName>
    </recommendedName>
</protein>
<dbReference type="OrthoDB" id="3553147at2759"/>
<accession>A0A6A7A3Y0</accession>
<name>A0A6A7A3Y0_9PLEO</name>
<dbReference type="PANTHER" id="PTHR24148">
    <property type="entry name" value="ANKYRIN REPEAT DOMAIN-CONTAINING PROTEIN 39 HOMOLOG-RELATED"/>
    <property type="match status" value="1"/>
</dbReference>
<dbReference type="Pfam" id="PF26639">
    <property type="entry name" value="Het-6_barrel"/>
    <property type="match status" value="1"/>
</dbReference>
<evidence type="ECO:0000313" key="1">
    <source>
        <dbReference type="EMBL" id="KAF2827843.1"/>
    </source>
</evidence>
<keyword evidence="2" id="KW-1185">Reference proteome</keyword>
<reference evidence="1" key="1">
    <citation type="journal article" date="2020" name="Stud. Mycol.">
        <title>101 Dothideomycetes genomes: a test case for predicting lifestyles and emergence of pathogens.</title>
        <authorList>
            <person name="Haridas S."/>
            <person name="Albert R."/>
            <person name="Binder M."/>
            <person name="Bloem J."/>
            <person name="Labutti K."/>
            <person name="Salamov A."/>
            <person name="Andreopoulos B."/>
            <person name="Baker S."/>
            <person name="Barry K."/>
            <person name="Bills G."/>
            <person name="Bluhm B."/>
            <person name="Cannon C."/>
            <person name="Castanera R."/>
            <person name="Culley D."/>
            <person name="Daum C."/>
            <person name="Ezra D."/>
            <person name="Gonzalez J."/>
            <person name="Henrissat B."/>
            <person name="Kuo A."/>
            <person name="Liang C."/>
            <person name="Lipzen A."/>
            <person name="Lutzoni F."/>
            <person name="Magnuson J."/>
            <person name="Mondo S."/>
            <person name="Nolan M."/>
            <person name="Ohm R."/>
            <person name="Pangilinan J."/>
            <person name="Park H.-J."/>
            <person name="Ramirez L."/>
            <person name="Alfaro M."/>
            <person name="Sun H."/>
            <person name="Tritt A."/>
            <person name="Yoshinaga Y."/>
            <person name="Zwiers L.-H."/>
            <person name="Turgeon B."/>
            <person name="Goodwin S."/>
            <person name="Spatafora J."/>
            <person name="Crous P."/>
            <person name="Grigoriev I."/>
        </authorList>
    </citation>
    <scope>NUCLEOTIDE SEQUENCE</scope>
    <source>
        <strain evidence="1">CBS 113818</strain>
    </source>
</reference>
<proteinExistence type="predicted"/>
<sequence>MHQSFDPETRALFLAQNLHLSPTLEYFGQIYSSRQESEEVTLEGLISASWERKASDPRDHIYALLGLVTPSSNKLFDADYSKSTSWAYQKAMLYITESRQNLDYLISAAKQGLPREPSWCVDFSRKKQLTYIESSWFQRRYGTNEGGAATGRETCQLLHDIDQSTLTLKGTIVGTVKLITLFAPPTTSKYCGPAAVNALIDKISSLKQLIYDSWASRLGQRIATSKVYAGDIWKLAANGQPGEVLFDEFSDIKDPYTLVAELGDMDAEDVLDGKYTCSDDHFNDIWKVITAITQGSSGLGAFVTGTGYAGSGYVSLQEGDVVVVIFGCRMPLVLRPMDGGMYALVDAVYVDGIMRGEILADEATYIETEFVLR</sequence>
<dbReference type="AlphaFoldDB" id="A0A6A7A3Y0"/>
<dbReference type="Proteomes" id="UP000799424">
    <property type="component" value="Unassembled WGS sequence"/>
</dbReference>